<dbReference type="AlphaFoldDB" id="A0A0D7B8Q6"/>
<feature type="compositionally biased region" description="Polar residues" evidence="1">
    <location>
        <begin position="227"/>
        <end position="264"/>
    </location>
</feature>
<keyword evidence="3" id="KW-1185">Reference proteome</keyword>
<sequence length="495" mass="54858">MDLPVLQAPCATQIGDRQGSAPPIGHFADSIHPQASLPLPLPPPPKIFTDFWSLMTVLFDLLQAFVPRAVTNNTSNMVDHLALLLLFQLHQHQPQHGQHQGDIFSVVLYLNKRRSSNWTIPQWREWISGKWLPGHRLDASHYTPEYWVRTYREILRAAPKHTQFLVDAIFSSASIVNYPPATTPKQSRQSAHHQFGPSIDIDAELDYPSVPISGLCASRSSHPAMVSHQQQEHSCTPQQSSVRGSPSQNDQNDTAQDWDSNVPANPTKPRLQEGGVEVIVLEEAQTEPQPRLVRSTASPVAGPSRPKRSRKRSAEEALEPQAKRQRPKPPTKIPIELNKQEKRKKRSTSKQTSPASCGAETPAQSPQSAPPAATATGSLKRRREEDDGEREQKKKKNLAATPPMPIASSSGTVHHNDPETSTSYAAPSSSVIPITAVDPPDDDNDIHTLHDDATREEVSKPDGETFNFLVDWHDPRVQSYVNNVWMSLNNALPPA</sequence>
<dbReference type="Proteomes" id="UP000054007">
    <property type="component" value="Unassembled WGS sequence"/>
</dbReference>
<feature type="compositionally biased region" description="Polar residues" evidence="1">
    <location>
        <begin position="407"/>
        <end position="432"/>
    </location>
</feature>
<feature type="region of interest" description="Disordered" evidence="1">
    <location>
        <begin position="221"/>
        <end position="460"/>
    </location>
</feature>
<dbReference type="EMBL" id="KN880548">
    <property type="protein sequence ID" value="KIY66620.1"/>
    <property type="molecule type" value="Genomic_DNA"/>
</dbReference>
<evidence type="ECO:0000256" key="1">
    <source>
        <dbReference type="SAM" id="MobiDB-lite"/>
    </source>
</evidence>
<gene>
    <name evidence="2" type="ORF">CYLTODRAFT_455172</name>
</gene>
<protein>
    <submittedName>
        <fullName evidence="2">Uncharacterized protein</fullName>
    </submittedName>
</protein>
<reference evidence="2 3" key="1">
    <citation type="journal article" date="2015" name="Fungal Genet. Biol.">
        <title>Evolution of novel wood decay mechanisms in Agaricales revealed by the genome sequences of Fistulina hepatica and Cylindrobasidium torrendii.</title>
        <authorList>
            <person name="Floudas D."/>
            <person name="Held B.W."/>
            <person name="Riley R."/>
            <person name="Nagy L.G."/>
            <person name="Koehler G."/>
            <person name="Ransdell A.S."/>
            <person name="Younus H."/>
            <person name="Chow J."/>
            <person name="Chiniquy J."/>
            <person name="Lipzen A."/>
            <person name="Tritt A."/>
            <person name="Sun H."/>
            <person name="Haridas S."/>
            <person name="LaButti K."/>
            <person name="Ohm R.A."/>
            <person name="Kues U."/>
            <person name="Blanchette R.A."/>
            <person name="Grigoriev I.V."/>
            <person name="Minto R.E."/>
            <person name="Hibbett D.S."/>
        </authorList>
    </citation>
    <scope>NUCLEOTIDE SEQUENCE [LARGE SCALE GENOMIC DNA]</scope>
    <source>
        <strain evidence="2 3">FP15055 ss-10</strain>
    </source>
</reference>
<feature type="compositionally biased region" description="Basic and acidic residues" evidence="1">
    <location>
        <begin position="445"/>
        <end position="460"/>
    </location>
</feature>
<evidence type="ECO:0000313" key="3">
    <source>
        <dbReference type="Proteomes" id="UP000054007"/>
    </source>
</evidence>
<organism evidence="2 3">
    <name type="scientific">Cylindrobasidium torrendii FP15055 ss-10</name>
    <dbReference type="NCBI Taxonomy" id="1314674"/>
    <lineage>
        <taxon>Eukaryota</taxon>
        <taxon>Fungi</taxon>
        <taxon>Dikarya</taxon>
        <taxon>Basidiomycota</taxon>
        <taxon>Agaricomycotina</taxon>
        <taxon>Agaricomycetes</taxon>
        <taxon>Agaricomycetidae</taxon>
        <taxon>Agaricales</taxon>
        <taxon>Marasmiineae</taxon>
        <taxon>Physalacriaceae</taxon>
        <taxon>Cylindrobasidium</taxon>
    </lineage>
</organism>
<evidence type="ECO:0000313" key="2">
    <source>
        <dbReference type="EMBL" id="KIY66620.1"/>
    </source>
</evidence>
<proteinExistence type="predicted"/>
<accession>A0A0D7B8Q6</accession>
<name>A0A0D7B8Q6_9AGAR</name>
<feature type="compositionally biased region" description="Low complexity" evidence="1">
    <location>
        <begin position="361"/>
        <end position="376"/>
    </location>
</feature>